<keyword evidence="2" id="KW-0808">Transferase</keyword>
<dbReference type="GO" id="GO:0016740">
    <property type="term" value="F:transferase activity"/>
    <property type="evidence" value="ECO:0007669"/>
    <property type="project" value="UniProtKB-KW"/>
</dbReference>
<proteinExistence type="predicted"/>
<keyword evidence="3" id="KW-1185">Reference proteome</keyword>
<dbReference type="Proteomes" id="UP000596252">
    <property type="component" value="Chromosome"/>
</dbReference>
<name>A0ABX7FZS9_9GAMM</name>
<dbReference type="RefSeq" id="WP_203324252.1">
    <property type="nucleotide sequence ID" value="NZ_CP069213.1"/>
</dbReference>
<protein>
    <submittedName>
        <fullName evidence="2">Polysaccharide pyruvyl transferase family protein</fullName>
    </submittedName>
</protein>
<reference evidence="2 3" key="1">
    <citation type="journal article" date="2012" name="Antonie Van Leeuwenhoek">
        <title>Shewanella litorisediminis sp. nov., a gammaproteobacterium isolated from a tidal flat sediment.</title>
        <authorList>
            <person name="Lee M.H."/>
            <person name="Yoon J.H."/>
        </authorList>
    </citation>
    <scope>NUCLEOTIDE SEQUENCE [LARGE SCALE GENOMIC DNA]</scope>
    <source>
        <strain evidence="2 3">SMK1-12</strain>
    </source>
</reference>
<evidence type="ECO:0000313" key="2">
    <source>
        <dbReference type="EMBL" id="QRH00529.1"/>
    </source>
</evidence>
<evidence type="ECO:0000259" key="1">
    <source>
        <dbReference type="Pfam" id="PF04230"/>
    </source>
</evidence>
<accession>A0ABX7FZS9</accession>
<dbReference type="EMBL" id="CP069213">
    <property type="protein sequence ID" value="QRH00529.1"/>
    <property type="molecule type" value="Genomic_DNA"/>
</dbReference>
<dbReference type="Pfam" id="PF04230">
    <property type="entry name" value="PS_pyruv_trans"/>
    <property type="match status" value="1"/>
</dbReference>
<evidence type="ECO:0000313" key="3">
    <source>
        <dbReference type="Proteomes" id="UP000596252"/>
    </source>
</evidence>
<organism evidence="2 3">
    <name type="scientific">Shewanella litorisediminis</name>
    <dbReference type="NCBI Taxonomy" id="1173586"/>
    <lineage>
        <taxon>Bacteria</taxon>
        <taxon>Pseudomonadati</taxon>
        <taxon>Pseudomonadota</taxon>
        <taxon>Gammaproteobacteria</taxon>
        <taxon>Alteromonadales</taxon>
        <taxon>Shewanellaceae</taxon>
        <taxon>Shewanella</taxon>
    </lineage>
</organism>
<sequence length="366" mass="41385">MKKIAVITTYPHFGSQNIGDQLITDSLIAMIKEIYPLAEIVTFWREDKFEEVSSELKHSDHIIFACLAIRPDFATKEYPYIQRLIDMDIPMSIISAGTSLDVSGTSDLDGYLSKNSIEVLKKLDNKVKAFGVRGALSYKFLKDLGLNNIVHTGDVAFYSKPHRNKPFEQPGSIKEIVISDPHRAVAYKNSFIELVSQLKSNFPDANLTVALHGKNPLISKLCTNFGLKCESIYKNKEFGLEIYDNADMHIGFRVHAHVSMLKRRKISYLLEQDGRGCDYGLTIPIKISVPNYQRLLSNLHHDFISDLLCYRSKHNFKQAPISDAKILISLVLADLESSFGRFKSLHVDIDGFCDKIAEQLKNVINI</sequence>
<dbReference type="InterPro" id="IPR007345">
    <property type="entry name" value="Polysacch_pyruvyl_Trfase"/>
</dbReference>
<gene>
    <name evidence="2" type="ORF">JQC75_11600</name>
</gene>
<feature type="domain" description="Polysaccharide pyruvyl transferase" evidence="1">
    <location>
        <begin position="17"/>
        <end position="258"/>
    </location>
</feature>